<gene>
    <name evidence="2" type="ORF">SAMN05216302_103144</name>
</gene>
<protein>
    <submittedName>
        <fullName evidence="2">ABC-2 type transport system permease protein</fullName>
    </submittedName>
</protein>
<keyword evidence="1" id="KW-0472">Membrane</keyword>
<keyword evidence="1" id="KW-1133">Transmembrane helix</keyword>
<dbReference type="Proteomes" id="UP000199533">
    <property type="component" value="Unassembled WGS sequence"/>
</dbReference>
<reference evidence="3" key="1">
    <citation type="submission" date="2016-10" db="EMBL/GenBank/DDBJ databases">
        <authorList>
            <person name="Varghese N."/>
            <person name="Submissions S."/>
        </authorList>
    </citation>
    <scope>NUCLEOTIDE SEQUENCE [LARGE SCALE GENOMIC DNA]</scope>
    <source>
        <strain evidence="3">Nm69</strain>
    </source>
</reference>
<dbReference type="RefSeq" id="WP_170841697.1">
    <property type="nucleotide sequence ID" value="NZ_FOSP01000031.1"/>
</dbReference>
<keyword evidence="1" id="KW-0812">Transmembrane</keyword>
<proteinExistence type="predicted"/>
<evidence type="ECO:0000313" key="3">
    <source>
        <dbReference type="Proteomes" id="UP000199533"/>
    </source>
</evidence>
<dbReference type="AlphaFoldDB" id="A0A1I4F1L2"/>
<evidence type="ECO:0000256" key="1">
    <source>
        <dbReference type="SAM" id="Phobius"/>
    </source>
</evidence>
<keyword evidence="3" id="KW-1185">Reference proteome</keyword>
<evidence type="ECO:0000313" key="2">
    <source>
        <dbReference type="EMBL" id="SFL10281.1"/>
    </source>
</evidence>
<sequence length="54" mass="6355">MTLINPLRYFLIIVRGVFLEGAGIDQLAPQYWPMVVIALFNLPLAGWLFRRRMY</sequence>
<organism evidence="2 3">
    <name type="scientific">Nitrosomonas aestuarii</name>
    <dbReference type="NCBI Taxonomy" id="52441"/>
    <lineage>
        <taxon>Bacteria</taxon>
        <taxon>Pseudomonadati</taxon>
        <taxon>Pseudomonadota</taxon>
        <taxon>Betaproteobacteria</taxon>
        <taxon>Nitrosomonadales</taxon>
        <taxon>Nitrosomonadaceae</taxon>
        <taxon>Nitrosomonas</taxon>
    </lineage>
</organism>
<feature type="transmembrane region" description="Helical" evidence="1">
    <location>
        <begin position="30"/>
        <end position="49"/>
    </location>
</feature>
<name>A0A1I4F1L2_9PROT</name>
<accession>A0A1I4F1L2</accession>
<dbReference type="STRING" id="52441.SAMN05216302_103144"/>
<dbReference type="EMBL" id="FOSP01000031">
    <property type="protein sequence ID" value="SFL10281.1"/>
    <property type="molecule type" value="Genomic_DNA"/>
</dbReference>